<dbReference type="EMBL" id="HF935376">
    <property type="protein sequence ID" value="CCX07806.1"/>
    <property type="molecule type" value="Genomic_DNA"/>
</dbReference>
<comment type="subcellular location">
    <subcellularLocation>
        <location evidence="1">Secreted</location>
    </subcellularLocation>
</comment>
<dbReference type="PANTHER" id="PTHR13234:SF8">
    <property type="entry name" value="GAMMA-INTERFERON-INDUCIBLE LYSOSOMAL THIOL REDUCTASE"/>
    <property type="match status" value="1"/>
</dbReference>
<evidence type="ECO:0000256" key="5">
    <source>
        <dbReference type="ARBA" id="ARBA00023180"/>
    </source>
</evidence>
<comment type="similarity">
    <text evidence="2">Belongs to the GILT family.</text>
</comment>
<feature type="signal peptide" evidence="6">
    <location>
        <begin position="1"/>
        <end position="20"/>
    </location>
</feature>
<sequence length="213" mass="23587">MKLFAFLLPAIAMAYKPSLEIHVMSQCPDAAYCFKHLIQPTLSSVGSLVKFTQSFIGTVTESGVACKHGPSECLGNMLHLCGDNIGFSGCLFEDYEKVTQKEFVKSCAEKNGLDFENINQCASDIGEDGGLQRLERSVDRSDKAGVRISCTVRLEGKTVCVRDGDEWKNCPGGHKVEDLVKQVKEANKRGNRQTLDGAFRKFRDEGKINWIEL</sequence>
<name>U4L5V0_PYROM</name>
<evidence type="ECO:0000256" key="2">
    <source>
        <dbReference type="ARBA" id="ARBA00005679"/>
    </source>
</evidence>
<gene>
    <name evidence="7" type="ORF">PCON_07395</name>
</gene>
<evidence type="ECO:0000256" key="1">
    <source>
        <dbReference type="ARBA" id="ARBA00004613"/>
    </source>
</evidence>
<evidence type="ECO:0000256" key="4">
    <source>
        <dbReference type="ARBA" id="ARBA00022729"/>
    </source>
</evidence>
<evidence type="ECO:0000256" key="3">
    <source>
        <dbReference type="ARBA" id="ARBA00022525"/>
    </source>
</evidence>
<dbReference type="Proteomes" id="UP000018144">
    <property type="component" value="Unassembled WGS sequence"/>
</dbReference>
<dbReference type="InterPro" id="IPR004911">
    <property type="entry name" value="Interferon-induced_GILT"/>
</dbReference>
<accession>U4L5V0</accession>
<evidence type="ECO:0000256" key="6">
    <source>
        <dbReference type="SAM" id="SignalP"/>
    </source>
</evidence>
<reference evidence="7 8" key="1">
    <citation type="journal article" date="2013" name="PLoS Genet.">
        <title>The genome and development-dependent transcriptomes of Pyronema confluens: a window into fungal evolution.</title>
        <authorList>
            <person name="Traeger S."/>
            <person name="Altegoer F."/>
            <person name="Freitag M."/>
            <person name="Gabaldon T."/>
            <person name="Kempken F."/>
            <person name="Kumar A."/>
            <person name="Marcet-Houben M."/>
            <person name="Poggeler S."/>
            <person name="Stajich J.E."/>
            <person name="Nowrousian M."/>
        </authorList>
    </citation>
    <scope>NUCLEOTIDE SEQUENCE [LARGE SCALE GENOMIC DNA]</scope>
    <source>
        <strain evidence="8">CBS 100304</strain>
        <tissue evidence="7">Vegetative mycelium</tissue>
    </source>
</reference>
<organism evidence="7 8">
    <name type="scientific">Pyronema omphalodes (strain CBS 100304)</name>
    <name type="common">Pyronema confluens</name>
    <dbReference type="NCBI Taxonomy" id="1076935"/>
    <lineage>
        <taxon>Eukaryota</taxon>
        <taxon>Fungi</taxon>
        <taxon>Dikarya</taxon>
        <taxon>Ascomycota</taxon>
        <taxon>Pezizomycotina</taxon>
        <taxon>Pezizomycetes</taxon>
        <taxon>Pezizales</taxon>
        <taxon>Pyronemataceae</taxon>
        <taxon>Pyronema</taxon>
    </lineage>
</organism>
<evidence type="ECO:0000313" key="7">
    <source>
        <dbReference type="EMBL" id="CCX07806.1"/>
    </source>
</evidence>
<dbReference type="GO" id="GO:0005576">
    <property type="term" value="C:extracellular region"/>
    <property type="evidence" value="ECO:0007669"/>
    <property type="project" value="UniProtKB-SubCell"/>
</dbReference>
<dbReference type="GO" id="GO:0016671">
    <property type="term" value="F:oxidoreductase activity, acting on a sulfur group of donors, disulfide as acceptor"/>
    <property type="evidence" value="ECO:0007669"/>
    <property type="project" value="InterPro"/>
</dbReference>
<keyword evidence="4 6" id="KW-0732">Signal</keyword>
<dbReference type="Pfam" id="PF03227">
    <property type="entry name" value="GILT"/>
    <property type="match status" value="1"/>
</dbReference>
<keyword evidence="3" id="KW-0964">Secreted</keyword>
<dbReference type="OrthoDB" id="958254at2759"/>
<proteinExistence type="inferred from homology"/>
<dbReference type="PANTHER" id="PTHR13234">
    <property type="entry name" value="GAMMA-INTERFERON INDUCIBLE LYSOSOMAL THIOL REDUCTASE GILT"/>
    <property type="match status" value="1"/>
</dbReference>
<dbReference type="eggNOG" id="ENOG502S45F">
    <property type="taxonomic scope" value="Eukaryota"/>
</dbReference>
<feature type="chain" id="PRO_5004651068" evidence="6">
    <location>
        <begin position="21"/>
        <end position="213"/>
    </location>
</feature>
<dbReference type="STRING" id="1076935.U4L5V0"/>
<keyword evidence="5" id="KW-0325">Glycoprotein</keyword>
<keyword evidence="8" id="KW-1185">Reference proteome</keyword>
<protein>
    <submittedName>
        <fullName evidence="7">Uncharacterized protein</fullName>
    </submittedName>
</protein>
<dbReference type="OMA" id="GPTECIG"/>
<evidence type="ECO:0000313" key="8">
    <source>
        <dbReference type="Proteomes" id="UP000018144"/>
    </source>
</evidence>
<dbReference type="AlphaFoldDB" id="U4L5V0"/>